<comment type="subcellular location">
    <subcellularLocation>
        <location evidence="1">Membrane</location>
        <topology evidence="1">Multi-pass membrane protein</topology>
    </subcellularLocation>
</comment>
<feature type="transmembrane region" description="Helical" evidence="5">
    <location>
        <begin position="62"/>
        <end position="82"/>
    </location>
</feature>
<dbReference type="KEGG" id="tbn:TBH_C0733"/>
<feature type="transmembrane region" description="Helical" evidence="5">
    <location>
        <begin position="235"/>
        <end position="256"/>
    </location>
</feature>
<dbReference type="PANTHER" id="PTHR37422:SF13">
    <property type="entry name" value="LIPOPOLYSACCHARIDE BIOSYNTHESIS PROTEIN PA4999-RELATED"/>
    <property type="match status" value="1"/>
</dbReference>
<sequence length="493" mass="55301">MKQNSFRENSIFWLLVFMFCFAPLFRAGNLPLPLMVLELAALIVLLKLFLQPERMAPVKTGHLAMVAVIFLLPVLALVALPVDTLQSLPGRAFLGDLYRLLGLAPGQSWHSISLVPNDTEAALWALLPPLAVFMAVTILPRNRVMKLVYLMLAMAVFQSVLSLMQFGGGIKALYIPNEYDAHLAAGTYLNKDHLAGFLEMVFPVTLALLAATVGQHRFDGGHGSRWRKRLSFFNTLKGHQAMLYAVAGILVLLALVFTRSRAGIALTMMGLFLVLITFARRLGGRNVYGTYGTLLAVILVLTAEIGLAPILDRFSQDPMEDMRWEIYQSSLTGALDNFPLGSGPGTYPDIYPRYQPHDLDAFVNHAHSDYLEWIFDGGIVALLLILVGLTIYARGWSRVWIKGRWRNFRYVQAGAGIGLFLLILHSLLDFNLHKPANAIWFAFLLAVFLRENHEEQEIKAKAHKRVRTKRMSEPVLPMPVVRKPRNDVPMKDW</sequence>
<dbReference type="PANTHER" id="PTHR37422">
    <property type="entry name" value="TEICHURONIC ACID BIOSYNTHESIS PROTEIN TUAE"/>
    <property type="match status" value="1"/>
</dbReference>
<dbReference type="GO" id="GO:0016020">
    <property type="term" value="C:membrane"/>
    <property type="evidence" value="ECO:0007669"/>
    <property type="project" value="UniProtKB-SubCell"/>
</dbReference>
<evidence type="ECO:0000256" key="1">
    <source>
        <dbReference type="ARBA" id="ARBA00004141"/>
    </source>
</evidence>
<dbReference type="InterPro" id="IPR007016">
    <property type="entry name" value="O-antigen_ligase-rel_domated"/>
</dbReference>
<evidence type="ECO:0000259" key="6">
    <source>
        <dbReference type="Pfam" id="PF04932"/>
    </source>
</evidence>
<dbReference type="OrthoDB" id="9783389at2"/>
<feature type="transmembrane region" description="Helical" evidence="5">
    <location>
        <begin position="34"/>
        <end position="50"/>
    </location>
</feature>
<feature type="transmembrane region" description="Helical" evidence="5">
    <location>
        <begin position="194"/>
        <end position="214"/>
    </location>
</feature>
<feature type="transmembrane region" description="Helical" evidence="5">
    <location>
        <begin position="12"/>
        <end position="28"/>
    </location>
</feature>
<dbReference type="EMBL" id="AP012273">
    <property type="protein sequence ID" value="BAO43671.1"/>
    <property type="molecule type" value="Genomic_DNA"/>
</dbReference>
<dbReference type="InterPro" id="IPR051533">
    <property type="entry name" value="WaaL-like"/>
</dbReference>
<keyword evidence="3 5" id="KW-1133">Transmembrane helix</keyword>
<keyword evidence="2 5" id="KW-0812">Transmembrane</keyword>
<feature type="transmembrane region" description="Helical" evidence="5">
    <location>
        <begin position="147"/>
        <end position="174"/>
    </location>
</feature>
<evidence type="ECO:0000256" key="4">
    <source>
        <dbReference type="ARBA" id="ARBA00023136"/>
    </source>
</evidence>
<reference evidence="7 8" key="1">
    <citation type="journal article" date="2014" name="PLoS ONE">
        <title>Physiological and genomic features of a novel sulfur-oxidizing gammaproteobacterium belonging to a previously uncultivated symbiotic lineage isolated from a hydrothermal vent.</title>
        <authorList>
            <person name="Nunoura T."/>
            <person name="Takaki Y."/>
            <person name="Kazama H."/>
            <person name="Kakuta J."/>
            <person name="Shimamura S."/>
            <person name="Makita H."/>
            <person name="Hirai M."/>
            <person name="Miyazaki M."/>
            <person name="Takai K."/>
        </authorList>
    </citation>
    <scope>NUCLEOTIDE SEQUENCE [LARGE SCALE GENOMIC DNA]</scope>
    <source>
        <strain evidence="7 8">Hiromi1</strain>
    </source>
</reference>
<dbReference type="AlphaFoldDB" id="A0A7U6JGR1"/>
<protein>
    <recommendedName>
        <fullName evidence="6">O-antigen ligase-related domain-containing protein</fullName>
    </recommendedName>
</protein>
<proteinExistence type="predicted"/>
<name>A0A7U6JGR1_9GAMM</name>
<gene>
    <name evidence="7" type="ORF">TBH_C0733</name>
</gene>
<accession>A0A7U6JGR1</accession>
<evidence type="ECO:0000313" key="7">
    <source>
        <dbReference type="EMBL" id="BAO43671.1"/>
    </source>
</evidence>
<feature type="transmembrane region" description="Helical" evidence="5">
    <location>
        <begin position="373"/>
        <end position="395"/>
    </location>
</feature>
<feature type="transmembrane region" description="Helical" evidence="5">
    <location>
        <begin position="262"/>
        <end position="279"/>
    </location>
</feature>
<feature type="transmembrane region" description="Helical" evidence="5">
    <location>
        <begin position="291"/>
        <end position="311"/>
    </location>
</feature>
<organism evidence="7 8">
    <name type="scientific">Thiolapillus brandeum</name>
    <dbReference type="NCBI Taxonomy" id="1076588"/>
    <lineage>
        <taxon>Bacteria</taxon>
        <taxon>Pseudomonadati</taxon>
        <taxon>Pseudomonadota</taxon>
        <taxon>Gammaproteobacteria</taxon>
        <taxon>Chromatiales</taxon>
        <taxon>Sedimenticolaceae</taxon>
        <taxon>Thiolapillus</taxon>
    </lineage>
</organism>
<dbReference type="Proteomes" id="UP000031631">
    <property type="component" value="Chromosome"/>
</dbReference>
<dbReference type="RefSeq" id="WP_052469852.1">
    <property type="nucleotide sequence ID" value="NZ_AP012273.1"/>
</dbReference>
<evidence type="ECO:0000256" key="2">
    <source>
        <dbReference type="ARBA" id="ARBA00022692"/>
    </source>
</evidence>
<evidence type="ECO:0000256" key="3">
    <source>
        <dbReference type="ARBA" id="ARBA00022989"/>
    </source>
</evidence>
<evidence type="ECO:0000313" key="8">
    <source>
        <dbReference type="Proteomes" id="UP000031631"/>
    </source>
</evidence>
<dbReference type="Pfam" id="PF04932">
    <property type="entry name" value="Wzy_C"/>
    <property type="match status" value="1"/>
</dbReference>
<feature type="domain" description="O-antigen ligase-related" evidence="6">
    <location>
        <begin position="248"/>
        <end position="386"/>
    </location>
</feature>
<feature type="transmembrane region" description="Helical" evidence="5">
    <location>
        <begin position="121"/>
        <end position="140"/>
    </location>
</feature>
<keyword evidence="8" id="KW-1185">Reference proteome</keyword>
<keyword evidence="4 5" id="KW-0472">Membrane</keyword>
<feature type="transmembrane region" description="Helical" evidence="5">
    <location>
        <begin position="407"/>
        <end position="426"/>
    </location>
</feature>
<evidence type="ECO:0000256" key="5">
    <source>
        <dbReference type="SAM" id="Phobius"/>
    </source>
</evidence>